<comment type="catalytic activity">
    <reaction evidence="22">
        <text>tauronorcholate(out) + 2 Na(+)(out) = tauronorcholate(in) + 2 Na(+)(in)</text>
        <dbReference type="Rhea" id="RHEA:71915"/>
        <dbReference type="ChEBI" id="CHEBI:29101"/>
        <dbReference type="ChEBI" id="CHEBI:191405"/>
    </reaction>
</comment>
<keyword evidence="4" id="KW-1003">Cell membrane</keyword>
<dbReference type="Gene3D" id="1.20.1530.20">
    <property type="match status" value="1"/>
</dbReference>
<keyword evidence="10" id="KW-0406">Ion transport</keyword>
<keyword evidence="11 32" id="KW-0472">Membrane</keyword>
<comment type="subcellular location">
    <subcellularLocation>
        <location evidence="1">Cell membrane</location>
        <topology evidence="1">Multi-pass membrane protein</topology>
    </subcellularLocation>
</comment>
<dbReference type="InterPro" id="IPR004710">
    <property type="entry name" value="Bilac:Na_transpt"/>
</dbReference>
<dbReference type="AlphaFoldDB" id="A0A3G1HEI8"/>
<evidence type="ECO:0000256" key="8">
    <source>
        <dbReference type="ARBA" id="ARBA00023053"/>
    </source>
</evidence>
<feature type="transmembrane region" description="Helical" evidence="32">
    <location>
        <begin position="292"/>
        <end position="315"/>
    </location>
</feature>
<feature type="transmembrane region" description="Helical" evidence="32">
    <location>
        <begin position="170"/>
        <end position="189"/>
    </location>
</feature>
<feature type="transmembrane region" description="Helical" evidence="32">
    <location>
        <begin position="201"/>
        <end position="221"/>
    </location>
</feature>
<evidence type="ECO:0000256" key="12">
    <source>
        <dbReference type="ARBA" id="ARBA00023180"/>
    </source>
</evidence>
<gene>
    <name evidence="33" type="primary">Slc10a1</name>
</gene>
<evidence type="ECO:0000256" key="25">
    <source>
        <dbReference type="ARBA" id="ARBA00052405"/>
    </source>
</evidence>
<evidence type="ECO:0000256" key="4">
    <source>
        <dbReference type="ARBA" id="ARBA00022475"/>
    </source>
</evidence>
<evidence type="ECO:0000313" key="33">
    <source>
        <dbReference type="EMBL" id="AQT19801.1"/>
    </source>
</evidence>
<evidence type="ECO:0000256" key="13">
    <source>
        <dbReference type="ARBA" id="ARBA00023201"/>
    </source>
</evidence>
<dbReference type="PANTHER" id="PTHR10361">
    <property type="entry name" value="SODIUM-BILE ACID COTRANSPORTER"/>
    <property type="match status" value="1"/>
</dbReference>
<keyword evidence="8" id="KW-0915">Sodium</keyword>
<comment type="catalytic activity">
    <reaction evidence="14">
        <text>glycocholate(out) + 2 Na(+)(out) = glycocholate(in) + 2 Na(+)(in)</text>
        <dbReference type="Rhea" id="RHEA:71935"/>
        <dbReference type="ChEBI" id="CHEBI:29101"/>
        <dbReference type="ChEBI" id="CHEBI:29746"/>
    </reaction>
</comment>
<evidence type="ECO:0000256" key="15">
    <source>
        <dbReference type="ARBA" id="ARBA00034231"/>
    </source>
</evidence>
<dbReference type="Pfam" id="PF01758">
    <property type="entry name" value="SBF"/>
    <property type="match status" value="1"/>
</dbReference>
<evidence type="ECO:0000256" key="27">
    <source>
        <dbReference type="ARBA" id="ARBA00073206"/>
    </source>
</evidence>
<evidence type="ECO:0000256" key="28">
    <source>
        <dbReference type="ARBA" id="ARBA00075177"/>
    </source>
</evidence>
<comment type="function">
    <text evidence="26">As a major transporter of conjugated bile salts from plasma into the hepatocyte, it plays a key role in the enterohepatic circulation of bile salts necessary for the solubilization and absorption of dietary fat and fat-soluble vitamins. It is strictly dependent on the extracellular presence of sodium. It exhibits broad substrate specificity and transports various bile acids, such as taurocholate, cholate, as well as non-bile acid organic compounds, such as estrone sulfate. Works collaboratively with the ileal transporter (NTCP2), the organic solute transporter (OST), and the bile salt export pump (BSEP), to ensure efficacious biological recycling of bile acids during enterohepatic circulation.</text>
</comment>
<keyword evidence="13" id="KW-0739">Sodium transport</keyword>
<comment type="similarity">
    <text evidence="2">Belongs to the bile acid:sodium symporter (BASS) (TC 2.A.28) family.</text>
</comment>
<evidence type="ECO:0000256" key="5">
    <source>
        <dbReference type="ARBA" id="ARBA00022692"/>
    </source>
</evidence>
<evidence type="ECO:0000256" key="1">
    <source>
        <dbReference type="ARBA" id="ARBA00004651"/>
    </source>
</evidence>
<keyword evidence="9" id="KW-0445">Lipid transport</keyword>
<accession>A0A3G1HEI8</accession>
<dbReference type="GO" id="GO:0005886">
    <property type="term" value="C:plasma membrane"/>
    <property type="evidence" value="ECO:0007669"/>
    <property type="project" value="UniProtKB-SubCell"/>
</dbReference>
<dbReference type="EMBL" id="KY245892">
    <property type="protein sequence ID" value="AQT19801.1"/>
    <property type="molecule type" value="mRNA"/>
</dbReference>
<evidence type="ECO:0000256" key="11">
    <source>
        <dbReference type="ARBA" id="ARBA00023136"/>
    </source>
</evidence>
<evidence type="ECO:0000256" key="20">
    <source>
        <dbReference type="ARBA" id="ARBA00048327"/>
    </source>
</evidence>
<dbReference type="InterPro" id="IPR038770">
    <property type="entry name" value="Na+/solute_symporter_sf"/>
</dbReference>
<evidence type="ECO:0000256" key="31">
    <source>
        <dbReference type="ARBA" id="ARBA00082917"/>
    </source>
</evidence>
<evidence type="ECO:0000256" key="29">
    <source>
        <dbReference type="ARBA" id="ARBA00075246"/>
    </source>
</evidence>
<proteinExistence type="evidence at transcript level"/>
<comment type="catalytic activity">
    <reaction evidence="17">
        <text>tauroursodeoxycholate(out) + 2 Na(+)(out) = tauroursodeoxycholate(in) + 2 Na(+)(in)</text>
        <dbReference type="Rhea" id="RHEA:71927"/>
        <dbReference type="ChEBI" id="CHEBI:29101"/>
        <dbReference type="ChEBI" id="CHEBI:132028"/>
    </reaction>
</comment>
<comment type="catalytic activity">
    <reaction evidence="25">
        <text>estrone 3-sulfate(out) + 2 Na(+)(out) = estrone 3-sulfate(in) + 2 Na(+)(in)</text>
        <dbReference type="Rhea" id="RHEA:71083"/>
        <dbReference type="ChEBI" id="CHEBI:29101"/>
        <dbReference type="ChEBI" id="CHEBI:60050"/>
    </reaction>
</comment>
<dbReference type="PANTHER" id="PTHR10361:SF40">
    <property type="entry name" value="HEPATIC SODIUM_BILE ACID COTRANSPORTER"/>
    <property type="match status" value="1"/>
</dbReference>
<evidence type="ECO:0000256" key="23">
    <source>
        <dbReference type="ARBA" id="ARBA00051799"/>
    </source>
</evidence>
<evidence type="ECO:0000256" key="30">
    <source>
        <dbReference type="ARBA" id="ARBA00078029"/>
    </source>
</evidence>
<comment type="catalytic activity">
    <reaction evidence="23">
        <text>taurohyocholate(out) + 2 Na(+)(out) = taurohyocholate(in) + 2 Na(+)(in)</text>
        <dbReference type="Rhea" id="RHEA:72171"/>
        <dbReference type="ChEBI" id="CHEBI:29101"/>
        <dbReference type="ChEBI" id="CHEBI:58874"/>
    </reaction>
</comment>
<comment type="catalytic activity">
    <reaction evidence="18">
        <text>taurodeoxycholate(out) + 2 Na(+)(out) = taurodeoxycholate(in) + 2 Na(+)(in)</text>
        <dbReference type="Rhea" id="RHEA:72087"/>
        <dbReference type="ChEBI" id="CHEBI:29101"/>
        <dbReference type="ChEBI" id="CHEBI:36261"/>
    </reaction>
</comment>
<reference evidence="33" key="2">
    <citation type="journal article" date="2017" name="Am. J. Physiol. Regul. Integr. Comp. Physiol.">
        <title>Na+-taurocholate cotransporting polypeptide (NTCP/SLC10A1) ortholog in the marine skate Leucoraja erinacea is not a physiological bile salt transporter.</title>
        <authorList>
            <person name="Yu D."/>
            <person name="Zhang H."/>
            <person name="Lionarons D.A."/>
            <person name="Boyer J.L."/>
            <person name="Cai S.Y."/>
        </authorList>
    </citation>
    <scope>NUCLEOTIDE SEQUENCE</scope>
</reference>
<evidence type="ECO:0000256" key="7">
    <source>
        <dbReference type="ARBA" id="ARBA00022989"/>
    </source>
</evidence>
<feature type="transmembrane region" description="Helical" evidence="32">
    <location>
        <begin position="74"/>
        <end position="93"/>
    </location>
</feature>
<evidence type="ECO:0000256" key="26">
    <source>
        <dbReference type="ARBA" id="ARBA00056510"/>
    </source>
</evidence>
<comment type="catalytic activity">
    <reaction evidence="24">
        <text>taurohyodeoxycholate(out) + 2 Na(+)(out) = taurohyodeoxycholate(in) + 2 Na(+)(in)</text>
        <dbReference type="Rhea" id="RHEA:72167"/>
        <dbReference type="ChEBI" id="CHEBI:29101"/>
        <dbReference type="ChEBI" id="CHEBI:191407"/>
    </reaction>
</comment>
<comment type="catalytic activity">
    <reaction evidence="16">
        <text>tauroallocholate(out) + 2 Na(+)(out) = tauroallocholate(in) + 2 Na(+)(in)</text>
        <dbReference type="Rhea" id="RHEA:51840"/>
        <dbReference type="ChEBI" id="CHEBI:29101"/>
        <dbReference type="ChEBI" id="CHEBI:191406"/>
    </reaction>
</comment>
<feature type="transmembrane region" description="Helical" evidence="32">
    <location>
        <begin position="233"/>
        <end position="254"/>
    </location>
</feature>
<dbReference type="InterPro" id="IPR002657">
    <property type="entry name" value="BilAc:Na_symport/Acr3"/>
</dbReference>
<sequence>MNNTDKEYLWKGTCNGNSTPGVNITLEWMDGAMGKAIDQVISVISIIILFITMISLGCTMEISRIKVYILKPKGILIALVSQYGIMPLTAFSLTKVFKLSSIEAISVLICGCCPGGTVSNIFSLALNGDMNLSIVMTTCSTTLALGMMPLLLYLYCKGLSLVNKVPYKEISITLISTLIPCSIGIFLNHRYPQYSRTITKTGLFILLIAAIIIAILSAMSIGDILWTLFSPHLIITTALMPIIGYTSGYALATLCRLSERCKRTVSMETGMQNVQLCSTILKVAFCREEIGALYLFPLIFLVFQVSEALILVVIYRSRR</sequence>
<evidence type="ECO:0000256" key="9">
    <source>
        <dbReference type="ARBA" id="ARBA00023055"/>
    </source>
</evidence>
<feature type="transmembrane region" description="Helical" evidence="32">
    <location>
        <begin position="133"/>
        <end position="155"/>
    </location>
</feature>
<evidence type="ECO:0000256" key="22">
    <source>
        <dbReference type="ARBA" id="ARBA00049276"/>
    </source>
</evidence>
<dbReference type="FunFam" id="1.20.1530.20:FF:000016">
    <property type="entry name" value="Solute carrier family 10 member 1"/>
    <property type="match status" value="1"/>
</dbReference>
<comment type="catalytic activity">
    <reaction evidence="21">
        <text>taurochenodeoxycholate(out) + 2 Na(+)(out) = taurochenodeoxycholate(in) + 2 Na(+)(in)</text>
        <dbReference type="Rhea" id="RHEA:71923"/>
        <dbReference type="ChEBI" id="CHEBI:9407"/>
        <dbReference type="ChEBI" id="CHEBI:29101"/>
    </reaction>
</comment>
<keyword evidence="5 32" id="KW-0812">Transmembrane</keyword>
<evidence type="ECO:0000256" key="17">
    <source>
        <dbReference type="ARBA" id="ARBA00047596"/>
    </source>
</evidence>
<keyword evidence="3" id="KW-0813">Transport</keyword>
<evidence type="ECO:0000256" key="19">
    <source>
        <dbReference type="ARBA" id="ARBA00048013"/>
    </source>
</evidence>
<evidence type="ECO:0000256" key="3">
    <source>
        <dbReference type="ARBA" id="ARBA00022448"/>
    </source>
</evidence>
<evidence type="ECO:0000256" key="21">
    <source>
        <dbReference type="ARBA" id="ARBA00048338"/>
    </source>
</evidence>
<evidence type="ECO:0000256" key="6">
    <source>
        <dbReference type="ARBA" id="ARBA00022847"/>
    </source>
</evidence>
<organism evidence="33">
    <name type="scientific">Leucoraja erinaceus</name>
    <name type="common">Little skate</name>
    <name type="synonym">Raja erinacea</name>
    <dbReference type="NCBI Taxonomy" id="7782"/>
    <lineage>
        <taxon>Eukaryota</taxon>
        <taxon>Metazoa</taxon>
        <taxon>Chordata</taxon>
        <taxon>Craniata</taxon>
        <taxon>Vertebrata</taxon>
        <taxon>Chondrichthyes</taxon>
        <taxon>Elasmobranchii</taxon>
        <taxon>Batoidea</taxon>
        <taxon>Rajiformes</taxon>
        <taxon>Rajidae</taxon>
        <taxon>Leucoraja</taxon>
    </lineage>
</organism>
<feature type="transmembrane region" description="Helical" evidence="32">
    <location>
        <begin position="40"/>
        <end position="62"/>
    </location>
</feature>
<protein>
    <recommendedName>
        <fullName evidence="27">Hepatic sodium/bile acid cotransporter</fullName>
    </recommendedName>
    <alternativeName>
        <fullName evidence="29">Na(+)/bile acid cotransporter</fullName>
    </alternativeName>
    <alternativeName>
        <fullName evidence="28">Na(+)/taurocholate transport protein</fullName>
    </alternativeName>
    <alternativeName>
        <fullName evidence="30">Sodium/taurocholate cotransporting polypeptide</fullName>
    </alternativeName>
    <alternativeName>
        <fullName evidence="31">Solute carrier family 10 member 1</fullName>
    </alternativeName>
</protein>
<evidence type="ECO:0000256" key="24">
    <source>
        <dbReference type="ARBA" id="ARBA00052374"/>
    </source>
</evidence>
<reference evidence="33" key="1">
    <citation type="submission" date="2016-11" db="EMBL/GenBank/DDBJ databases">
        <authorList>
            <person name="Cai S.-Y."/>
            <person name="Lionarons D.A."/>
            <person name="Boyer J.L."/>
        </authorList>
    </citation>
    <scope>NUCLEOTIDE SEQUENCE</scope>
</reference>
<comment type="catalytic activity">
    <reaction evidence="15">
        <text>cholate(out) + 2 Na(+)(out) = cholate(in) + 2 Na(+)(in)</text>
        <dbReference type="Rhea" id="RHEA:71911"/>
        <dbReference type="ChEBI" id="CHEBI:29101"/>
        <dbReference type="ChEBI" id="CHEBI:29747"/>
    </reaction>
</comment>
<keyword evidence="6" id="KW-0769">Symport</keyword>
<evidence type="ECO:0000256" key="18">
    <source>
        <dbReference type="ARBA" id="ARBA00047743"/>
    </source>
</evidence>
<feature type="transmembrane region" description="Helical" evidence="32">
    <location>
        <begin position="105"/>
        <end position="126"/>
    </location>
</feature>
<keyword evidence="12" id="KW-0325">Glycoprotein</keyword>
<evidence type="ECO:0000256" key="10">
    <source>
        <dbReference type="ARBA" id="ARBA00023065"/>
    </source>
</evidence>
<evidence type="ECO:0000256" key="2">
    <source>
        <dbReference type="ARBA" id="ARBA00006528"/>
    </source>
</evidence>
<comment type="catalytic activity">
    <reaction evidence="20">
        <text>taurocholate(out) + 2 Na(+)(out) = taurocholate(in) + 2 Na(+)(in)</text>
        <dbReference type="Rhea" id="RHEA:71875"/>
        <dbReference type="ChEBI" id="CHEBI:29101"/>
        <dbReference type="ChEBI" id="CHEBI:36257"/>
    </reaction>
</comment>
<comment type="catalytic activity">
    <reaction evidence="19">
        <text>tauro-beta-muricholate(out) + 2 Na(+)(out) = tauro-beta-muricholate(in) + 2 Na(+)(in)</text>
        <dbReference type="Rhea" id="RHEA:72179"/>
        <dbReference type="ChEBI" id="CHEBI:29101"/>
        <dbReference type="ChEBI" id="CHEBI:133064"/>
    </reaction>
</comment>
<dbReference type="GO" id="GO:0008508">
    <property type="term" value="F:bile acid:sodium symporter activity"/>
    <property type="evidence" value="ECO:0007669"/>
    <property type="project" value="TreeGrafter"/>
</dbReference>
<evidence type="ECO:0000256" key="16">
    <source>
        <dbReference type="ARBA" id="ARBA00047311"/>
    </source>
</evidence>
<evidence type="ECO:0000256" key="14">
    <source>
        <dbReference type="ARBA" id="ARBA00034215"/>
    </source>
</evidence>
<evidence type="ECO:0000256" key="32">
    <source>
        <dbReference type="SAM" id="Phobius"/>
    </source>
</evidence>
<name>A0A3G1HEI8_LEUER</name>
<keyword evidence="7 32" id="KW-1133">Transmembrane helix</keyword>